<gene>
    <name evidence="2" type="ORF">N7460_003048</name>
</gene>
<evidence type="ECO:0000256" key="1">
    <source>
        <dbReference type="SAM" id="MobiDB-lite"/>
    </source>
</evidence>
<comment type="caution">
    <text evidence="2">The sequence shown here is derived from an EMBL/GenBank/DDBJ whole genome shotgun (WGS) entry which is preliminary data.</text>
</comment>
<dbReference type="AlphaFoldDB" id="A0AAD6ND55"/>
<keyword evidence="3" id="KW-1185">Reference proteome</keyword>
<dbReference type="EMBL" id="JAQJZL010000002">
    <property type="protein sequence ID" value="KAJ6052514.1"/>
    <property type="molecule type" value="Genomic_DNA"/>
</dbReference>
<organism evidence="2 3">
    <name type="scientific">Penicillium canescens</name>
    <dbReference type="NCBI Taxonomy" id="5083"/>
    <lineage>
        <taxon>Eukaryota</taxon>
        <taxon>Fungi</taxon>
        <taxon>Dikarya</taxon>
        <taxon>Ascomycota</taxon>
        <taxon>Pezizomycotina</taxon>
        <taxon>Eurotiomycetes</taxon>
        <taxon>Eurotiomycetidae</taxon>
        <taxon>Eurotiales</taxon>
        <taxon>Aspergillaceae</taxon>
        <taxon>Penicillium</taxon>
    </lineage>
</organism>
<dbReference type="Proteomes" id="UP001219568">
    <property type="component" value="Unassembled WGS sequence"/>
</dbReference>
<evidence type="ECO:0000313" key="2">
    <source>
        <dbReference type="EMBL" id="KAJ6052514.1"/>
    </source>
</evidence>
<name>A0AAD6ND55_PENCN</name>
<accession>A0AAD6ND55</accession>
<feature type="region of interest" description="Disordered" evidence="1">
    <location>
        <begin position="1"/>
        <end position="51"/>
    </location>
</feature>
<protein>
    <submittedName>
        <fullName evidence="2">Uncharacterized protein</fullName>
    </submittedName>
</protein>
<reference evidence="2" key="2">
    <citation type="submission" date="2023-01" db="EMBL/GenBank/DDBJ databases">
        <authorList>
            <person name="Petersen C."/>
        </authorList>
    </citation>
    <scope>NUCLEOTIDE SEQUENCE</scope>
    <source>
        <strain evidence="2">IBT 15450</strain>
    </source>
</reference>
<reference evidence="2" key="1">
    <citation type="journal article" date="2023" name="IMA Fungus">
        <title>Comparative genomic study of the Penicillium genus elucidates a diverse pangenome and 15 lateral gene transfer events.</title>
        <authorList>
            <person name="Petersen C."/>
            <person name="Sorensen T."/>
            <person name="Nielsen M.R."/>
            <person name="Sondergaard T.E."/>
            <person name="Sorensen J.L."/>
            <person name="Fitzpatrick D.A."/>
            <person name="Frisvad J.C."/>
            <person name="Nielsen K.L."/>
        </authorList>
    </citation>
    <scope>NUCLEOTIDE SEQUENCE</scope>
    <source>
        <strain evidence="2">IBT 15450</strain>
    </source>
</reference>
<feature type="compositionally biased region" description="Polar residues" evidence="1">
    <location>
        <begin position="23"/>
        <end position="34"/>
    </location>
</feature>
<proteinExistence type="predicted"/>
<sequence>MKAPERPGGGALHGSTPRLGYVASNSGETLVLPSTPTPAGGQPGSLEDLIGPLLDQGTQERRTSRESEARNGIRRTSLRVLKRPKHQALIAGALAQQEAAYEEILDQL</sequence>
<evidence type="ECO:0000313" key="3">
    <source>
        <dbReference type="Proteomes" id="UP001219568"/>
    </source>
</evidence>